<organism evidence="2 3">
    <name type="scientific">Stieleria maiorica</name>
    <dbReference type="NCBI Taxonomy" id="2795974"/>
    <lineage>
        <taxon>Bacteria</taxon>
        <taxon>Pseudomonadati</taxon>
        <taxon>Planctomycetota</taxon>
        <taxon>Planctomycetia</taxon>
        <taxon>Pirellulales</taxon>
        <taxon>Pirellulaceae</taxon>
        <taxon>Stieleria</taxon>
    </lineage>
</organism>
<name>A0A5B9MNT6_9BACT</name>
<feature type="region of interest" description="Disordered" evidence="1">
    <location>
        <begin position="34"/>
        <end position="54"/>
    </location>
</feature>
<dbReference type="Proteomes" id="UP000321353">
    <property type="component" value="Chromosome"/>
</dbReference>
<gene>
    <name evidence="2" type="ORF">Mal15_61030</name>
</gene>
<accession>A0A5B9MNT6</accession>
<protein>
    <submittedName>
        <fullName evidence="2">Uncharacterized protein</fullName>
    </submittedName>
</protein>
<evidence type="ECO:0000313" key="2">
    <source>
        <dbReference type="EMBL" id="QEG02020.1"/>
    </source>
</evidence>
<reference evidence="2 3" key="1">
    <citation type="submission" date="2019-02" db="EMBL/GenBank/DDBJ databases">
        <title>Planctomycetal bacteria perform biofilm scaping via a novel small molecule.</title>
        <authorList>
            <person name="Jeske O."/>
            <person name="Boedeker C."/>
            <person name="Wiegand S."/>
            <person name="Breitling P."/>
            <person name="Kallscheuer N."/>
            <person name="Jogler M."/>
            <person name="Rohde M."/>
            <person name="Petersen J."/>
            <person name="Medema M.H."/>
            <person name="Surup F."/>
            <person name="Jogler C."/>
        </authorList>
    </citation>
    <scope>NUCLEOTIDE SEQUENCE [LARGE SCALE GENOMIC DNA]</scope>
    <source>
        <strain evidence="2 3">Mal15</strain>
    </source>
</reference>
<proteinExistence type="predicted"/>
<evidence type="ECO:0000256" key="1">
    <source>
        <dbReference type="SAM" id="MobiDB-lite"/>
    </source>
</evidence>
<evidence type="ECO:0000313" key="3">
    <source>
        <dbReference type="Proteomes" id="UP000321353"/>
    </source>
</evidence>
<dbReference type="KEGG" id="smam:Mal15_61030"/>
<dbReference type="EMBL" id="CP036264">
    <property type="protein sequence ID" value="QEG02020.1"/>
    <property type="molecule type" value="Genomic_DNA"/>
</dbReference>
<keyword evidence="3" id="KW-1185">Reference proteome</keyword>
<sequence>MEGWLRNERLMKLEWGISLTAPLVDRTIIRRKAHLSTPGTDLRGESGVQPAPNR</sequence>
<dbReference type="AlphaFoldDB" id="A0A5B9MNT6"/>